<feature type="transmembrane region" description="Helical" evidence="5">
    <location>
        <begin position="65"/>
        <end position="84"/>
    </location>
</feature>
<dbReference type="Pfam" id="PF09685">
    <property type="entry name" value="MamF_MmsF"/>
    <property type="match status" value="1"/>
</dbReference>
<proteinExistence type="predicted"/>
<protein>
    <submittedName>
        <fullName evidence="6">Unannotated protein</fullName>
    </submittedName>
</protein>
<evidence type="ECO:0000256" key="1">
    <source>
        <dbReference type="ARBA" id="ARBA00004141"/>
    </source>
</evidence>
<dbReference type="EMBL" id="CAEZVS010000033">
    <property type="protein sequence ID" value="CAB4632916.1"/>
    <property type="molecule type" value="Genomic_DNA"/>
</dbReference>
<keyword evidence="4 5" id="KW-0472">Membrane</keyword>
<evidence type="ECO:0000256" key="5">
    <source>
        <dbReference type="SAM" id="Phobius"/>
    </source>
</evidence>
<dbReference type="AlphaFoldDB" id="A0A6J6J7Q7"/>
<accession>A0A6J6J7Q7</accession>
<evidence type="ECO:0000256" key="3">
    <source>
        <dbReference type="ARBA" id="ARBA00022989"/>
    </source>
</evidence>
<evidence type="ECO:0000256" key="2">
    <source>
        <dbReference type="ARBA" id="ARBA00022692"/>
    </source>
</evidence>
<evidence type="ECO:0000256" key="4">
    <source>
        <dbReference type="ARBA" id="ARBA00023136"/>
    </source>
</evidence>
<name>A0A6J6J7Q7_9ZZZZ</name>
<comment type="subcellular location">
    <subcellularLocation>
        <location evidence="1">Membrane</location>
        <topology evidence="1">Multi-pass membrane protein</topology>
    </subcellularLocation>
</comment>
<feature type="transmembrane region" description="Helical" evidence="5">
    <location>
        <begin position="20"/>
        <end position="44"/>
    </location>
</feature>
<keyword evidence="2 5" id="KW-0812">Transmembrane</keyword>
<organism evidence="6">
    <name type="scientific">freshwater metagenome</name>
    <dbReference type="NCBI Taxonomy" id="449393"/>
    <lineage>
        <taxon>unclassified sequences</taxon>
        <taxon>metagenomes</taxon>
        <taxon>ecological metagenomes</taxon>
    </lineage>
</organism>
<dbReference type="InterPro" id="IPR019109">
    <property type="entry name" value="MamF_MmsF"/>
</dbReference>
<reference evidence="6" key="1">
    <citation type="submission" date="2020-05" db="EMBL/GenBank/DDBJ databases">
        <authorList>
            <person name="Chiriac C."/>
            <person name="Salcher M."/>
            <person name="Ghai R."/>
            <person name="Kavagutti S V."/>
        </authorList>
    </citation>
    <scope>NUCLEOTIDE SEQUENCE</scope>
</reference>
<evidence type="ECO:0000313" key="6">
    <source>
        <dbReference type="EMBL" id="CAB4632916.1"/>
    </source>
</evidence>
<keyword evidence="3 5" id="KW-1133">Transmembrane helix</keyword>
<gene>
    <name evidence="6" type="ORF">UFOPK2106_00369</name>
</gene>
<sequence length="117" mass="13172">MSSPNPYASNEPMSPQTEKAWAIASHLLAIPFEFFAPLIGYLLFNGKGPFISHHVRESLNFGITMLLAVVVLAISIIGWLLLWVPPVIWLVLRIVAAYKTSQGEYYKYPLTIRIVKN</sequence>